<dbReference type="Pfam" id="PF00076">
    <property type="entry name" value="RRM_1"/>
    <property type="match status" value="1"/>
</dbReference>
<dbReference type="InterPro" id="IPR035979">
    <property type="entry name" value="RBD_domain_sf"/>
</dbReference>
<keyword evidence="5" id="KW-0963">Cytoplasm</keyword>
<evidence type="ECO:0000256" key="7">
    <source>
        <dbReference type="ARBA" id="ARBA00023242"/>
    </source>
</evidence>
<dbReference type="PANTHER" id="PTHR47640:SF11">
    <property type="entry name" value="RNA-BINDING PROTEIN 42"/>
    <property type="match status" value="1"/>
</dbReference>
<reference evidence="12" key="4">
    <citation type="submission" date="2025-08" db="UniProtKB">
        <authorList>
            <consortium name="Ensembl"/>
        </authorList>
    </citation>
    <scope>IDENTIFICATION</scope>
</reference>
<evidence type="ECO:0000256" key="3">
    <source>
        <dbReference type="ARBA" id="ARBA00007408"/>
    </source>
</evidence>
<dbReference type="GO" id="GO:0002088">
    <property type="term" value="P:lens development in camera-type eye"/>
    <property type="evidence" value="ECO:0007669"/>
    <property type="project" value="Ensembl"/>
</dbReference>
<dbReference type="GO" id="GO:0003729">
    <property type="term" value="F:mRNA binding"/>
    <property type="evidence" value="ECO:0007669"/>
    <property type="project" value="InterPro"/>
</dbReference>
<dbReference type="GeneID" id="113591229"/>
<comment type="subcellular location">
    <subcellularLocation>
        <location evidence="2">Cytoplasm</location>
    </subcellularLocation>
    <subcellularLocation>
        <location evidence="1">Nucleus</location>
    </subcellularLocation>
</comment>
<dbReference type="FunFam" id="3.30.70.330:FF:000189">
    <property type="entry name" value="RNA-binding protein 42 isoform X2"/>
    <property type="match status" value="1"/>
</dbReference>
<evidence type="ECO:0000313" key="12">
    <source>
        <dbReference type="Ensembl" id="ENSEEEP00000016780.1"/>
    </source>
</evidence>
<organism evidence="12 13">
    <name type="scientific">Electrophorus electricus</name>
    <name type="common">Electric eel</name>
    <name type="synonym">Gymnotus electricus</name>
    <dbReference type="NCBI Taxonomy" id="8005"/>
    <lineage>
        <taxon>Eukaryota</taxon>
        <taxon>Metazoa</taxon>
        <taxon>Chordata</taxon>
        <taxon>Craniata</taxon>
        <taxon>Vertebrata</taxon>
        <taxon>Euteleostomi</taxon>
        <taxon>Actinopterygii</taxon>
        <taxon>Neopterygii</taxon>
        <taxon>Teleostei</taxon>
        <taxon>Ostariophysi</taxon>
        <taxon>Gymnotiformes</taxon>
        <taxon>Gymnotoidei</taxon>
        <taxon>Gymnotidae</taxon>
        <taxon>Electrophorus</taxon>
    </lineage>
</organism>
<dbReference type="RefSeq" id="XP_026887461.1">
    <property type="nucleotide sequence ID" value="XM_027031660.2"/>
</dbReference>
<keyword evidence="6 9" id="KW-0694">RNA-binding</keyword>
<dbReference type="GeneTree" id="ENSGT00940000164813"/>
<reference evidence="12" key="5">
    <citation type="submission" date="2025-09" db="UniProtKB">
        <authorList>
            <consortium name="Ensembl"/>
        </authorList>
    </citation>
    <scope>IDENTIFICATION</scope>
</reference>
<dbReference type="SUPFAM" id="SSF54928">
    <property type="entry name" value="RNA-binding domain, RBD"/>
    <property type="match status" value="1"/>
</dbReference>
<dbReference type="InterPro" id="IPR050825">
    <property type="entry name" value="RBM42_RBP45_47-like"/>
</dbReference>
<feature type="domain" description="RRM" evidence="11">
    <location>
        <begin position="352"/>
        <end position="430"/>
    </location>
</feature>
<dbReference type="InterPro" id="IPR012677">
    <property type="entry name" value="Nucleotide-bd_a/b_plait_sf"/>
</dbReference>
<dbReference type="OMA" id="QRMPMMR"/>
<feature type="region of interest" description="Disordered" evidence="10">
    <location>
        <begin position="259"/>
        <end position="278"/>
    </location>
</feature>
<dbReference type="Gene3D" id="3.30.70.330">
    <property type="match status" value="1"/>
</dbReference>
<protein>
    <recommendedName>
        <fullName evidence="4">RNA-binding protein 42</fullName>
    </recommendedName>
    <alternativeName>
        <fullName evidence="8">RNA-binding motif protein 42</fullName>
    </alternativeName>
</protein>
<reference evidence="13" key="2">
    <citation type="journal article" date="2017" name="Sci. Adv.">
        <title>A tail of two voltages: Proteomic comparison of the three electric organs of the electric eel.</title>
        <authorList>
            <person name="Traeger L.L."/>
            <person name="Sabat G."/>
            <person name="Barrett-Wilt G.A."/>
            <person name="Wells G.B."/>
            <person name="Sussman M.R."/>
        </authorList>
    </citation>
    <scope>NUCLEOTIDE SEQUENCE [LARGE SCALE GENOMIC DNA]</scope>
</reference>
<evidence type="ECO:0000256" key="2">
    <source>
        <dbReference type="ARBA" id="ARBA00004496"/>
    </source>
</evidence>
<evidence type="ECO:0000256" key="4">
    <source>
        <dbReference type="ARBA" id="ARBA00015192"/>
    </source>
</evidence>
<evidence type="ECO:0000259" key="11">
    <source>
        <dbReference type="PROSITE" id="PS50102"/>
    </source>
</evidence>
<dbReference type="InterPro" id="IPR034215">
    <property type="entry name" value="RBM42_RRM"/>
</dbReference>
<dbReference type="GO" id="GO:0005634">
    <property type="term" value="C:nucleus"/>
    <property type="evidence" value="ECO:0007669"/>
    <property type="project" value="UniProtKB-SubCell"/>
</dbReference>
<keyword evidence="13" id="KW-1185">Reference proteome</keyword>
<evidence type="ECO:0000256" key="9">
    <source>
        <dbReference type="PROSITE-ProRule" id="PRU00176"/>
    </source>
</evidence>
<evidence type="ECO:0000256" key="6">
    <source>
        <dbReference type="ARBA" id="ARBA00022884"/>
    </source>
</evidence>
<reference evidence="13" key="1">
    <citation type="journal article" date="2014" name="Science">
        <title>Nonhuman genetics. Genomic basis for the convergent evolution of electric organs.</title>
        <authorList>
            <person name="Gallant J.R."/>
            <person name="Traeger L.L."/>
            <person name="Volkening J.D."/>
            <person name="Moffett H."/>
            <person name="Chen P.H."/>
            <person name="Novina C.D."/>
            <person name="Phillips G.N.Jr."/>
            <person name="Anand R."/>
            <person name="Wells G.B."/>
            <person name="Pinch M."/>
            <person name="Guth R."/>
            <person name="Unguez G.A."/>
            <person name="Albert J.S."/>
            <person name="Zakon H.H."/>
            <person name="Samanta M.P."/>
            <person name="Sussman M.R."/>
        </authorList>
    </citation>
    <scope>NUCLEOTIDE SEQUENCE [LARGE SCALE GENOMIC DNA]</scope>
</reference>
<feature type="compositionally biased region" description="Basic and acidic residues" evidence="10">
    <location>
        <begin position="267"/>
        <end position="277"/>
    </location>
</feature>
<dbReference type="PANTHER" id="PTHR47640">
    <property type="entry name" value="TRNA SELENOCYSTEINE 1-ASSOCIATED PROTEIN 1-RELATED-RELATED"/>
    <property type="match status" value="1"/>
</dbReference>
<dbReference type="GO" id="GO:0005737">
    <property type="term" value="C:cytoplasm"/>
    <property type="evidence" value="ECO:0007669"/>
    <property type="project" value="UniProtKB-SubCell"/>
</dbReference>
<evidence type="ECO:0000313" key="13">
    <source>
        <dbReference type="Proteomes" id="UP000314983"/>
    </source>
</evidence>
<name>A0A4W4EWT8_ELEEL</name>
<dbReference type="SMART" id="SM00360">
    <property type="entry name" value="RRM"/>
    <property type="match status" value="1"/>
</dbReference>
<sequence>MALKSGEERLKEMEAEMALFEQEVLGGPVAVSPGGPPVVEALPVALAVPAVPMIRPIIGTNTYQQVQQSLEARAATLVPPPPAFVGPAVPAVRPPPMIRPAFVPHILQRPGGQRMPVMRGPPPQGMMAPPMPRPPPPPPMMMAPPMSGPPQHPMGPIGPIGPPLGPMNSVSPQVDAMSPVVSVPNRPVTQGSPKVTPSIIQAAPTVYTAPPAPKRPDIRAQRQARMEELAASVAEQQAAAMAAGLLETKKDGPSDDTIIGPSMPDPEPVHTEGESTGRRTQNATYIFAKSLDPKGLSTTGIRNRKLNEYKPADASTEDKKKGKQEKVKKCIRTAAGSSWEDASLLEWESDDFRIFCGDLGNEVNDDILARAFSRYPSLLKAKVVRDKRTGKTKGYGFVSFKDPNDYVRAMREMNGKYVGSRPIKLRKSTWKDRNLEVVRKKQKEKKKLGLR</sequence>
<dbReference type="PROSITE" id="PS50102">
    <property type="entry name" value="RRM"/>
    <property type="match status" value="1"/>
</dbReference>
<dbReference type="OrthoDB" id="1749473at2759"/>
<reference evidence="12" key="3">
    <citation type="submission" date="2020-05" db="EMBL/GenBank/DDBJ databases">
        <title>Electrophorus electricus (electric eel) genome, fEleEle1, primary haplotype.</title>
        <authorList>
            <person name="Myers G."/>
            <person name="Meyer A."/>
            <person name="Fedrigo O."/>
            <person name="Formenti G."/>
            <person name="Rhie A."/>
            <person name="Tracey A."/>
            <person name="Sims Y."/>
            <person name="Jarvis E.D."/>
        </authorList>
    </citation>
    <scope>NUCLEOTIDE SEQUENCE [LARGE SCALE GENOMIC DNA]</scope>
</reference>
<comment type="similarity">
    <text evidence="3">Belongs to the RRM RBM42 family.</text>
</comment>
<dbReference type="InterPro" id="IPR000504">
    <property type="entry name" value="RRM_dom"/>
</dbReference>
<dbReference type="STRING" id="8005.ENSEEEP00000016780"/>
<accession>A0A4W4EWT8</accession>
<evidence type="ECO:0000256" key="1">
    <source>
        <dbReference type="ARBA" id="ARBA00004123"/>
    </source>
</evidence>
<gene>
    <name evidence="12" type="primary">RBM42</name>
</gene>
<keyword evidence="7" id="KW-0539">Nucleus</keyword>
<dbReference type="Ensembl" id="ENSEEET00000016972.2">
    <property type="protein sequence ID" value="ENSEEEP00000016780.1"/>
    <property type="gene ID" value="ENSEEEG00000008319.2"/>
</dbReference>
<dbReference type="AlphaFoldDB" id="A0A4W4EWT8"/>
<evidence type="ECO:0000256" key="8">
    <source>
        <dbReference type="ARBA" id="ARBA00030574"/>
    </source>
</evidence>
<evidence type="ECO:0000256" key="10">
    <source>
        <dbReference type="SAM" id="MobiDB-lite"/>
    </source>
</evidence>
<proteinExistence type="inferred from homology"/>
<dbReference type="CDD" id="cd12383">
    <property type="entry name" value="RRM_RBM42"/>
    <property type="match status" value="1"/>
</dbReference>
<evidence type="ECO:0000256" key="5">
    <source>
        <dbReference type="ARBA" id="ARBA00022490"/>
    </source>
</evidence>
<dbReference type="Proteomes" id="UP000314983">
    <property type="component" value="Chromosome 5"/>
</dbReference>